<dbReference type="InterPro" id="IPR016288">
    <property type="entry name" value="Beta_cellobiohydrolase"/>
</dbReference>
<evidence type="ECO:0000256" key="1">
    <source>
        <dbReference type="ARBA" id="ARBA00022729"/>
    </source>
</evidence>
<evidence type="ECO:0000256" key="2">
    <source>
        <dbReference type="ARBA" id="ARBA00022801"/>
    </source>
</evidence>
<dbReference type="RefSeq" id="WP_344878463.1">
    <property type="nucleotide sequence ID" value="NZ_BAABAL010000017.1"/>
</dbReference>
<dbReference type="InterPro" id="IPR036434">
    <property type="entry name" value="Beta_cellobiohydrolase_sf"/>
</dbReference>
<protein>
    <recommendedName>
        <fullName evidence="9">Glucanase</fullName>
        <ecNumber evidence="9">3.2.1.-</ecNumber>
    </recommendedName>
</protein>
<keyword evidence="1 9" id="KW-0732">Signal</keyword>
<keyword evidence="5 9" id="KW-0119">Carbohydrate metabolism</keyword>
<comment type="caution">
    <text evidence="11">The sequence shown here is derived from an EMBL/GenBank/DDBJ whole genome shotgun (WGS) entry which is preliminary data.</text>
</comment>
<keyword evidence="6 9" id="KW-0326">Glycosidase</keyword>
<dbReference type="PROSITE" id="PS51257">
    <property type="entry name" value="PROKAR_LIPOPROTEIN"/>
    <property type="match status" value="1"/>
</dbReference>
<name>A0ABP7SZ03_9PSEU</name>
<keyword evidence="3 9" id="KW-0136">Cellulose degradation</keyword>
<feature type="chain" id="PRO_5044972477" description="Glucanase" evidence="9">
    <location>
        <begin position="26"/>
        <end position="341"/>
    </location>
</feature>
<dbReference type="PROSITE" id="PS00655">
    <property type="entry name" value="GLYCOSYL_HYDROL_F6_1"/>
    <property type="match status" value="1"/>
</dbReference>
<feature type="signal peptide" evidence="9">
    <location>
        <begin position="1"/>
        <end position="25"/>
    </location>
</feature>
<feature type="region of interest" description="Disordered" evidence="10">
    <location>
        <begin position="25"/>
        <end position="47"/>
    </location>
</feature>
<accession>A0ABP7SZ03</accession>
<evidence type="ECO:0000256" key="5">
    <source>
        <dbReference type="ARBA" id="ARBA00023277"/>
    </source>
</evidence>
<evidence type="ECO:0000313" key="11">
    <source>
        <dbReference type="EMBL" id="GAA4018475.1"/>
    </source>
</evidence>
<evidence type="ECO:0000313" key="12">
    <source>
        <dbReference type="Proteomes" id="UP001501747"/>
    </source>
</evidence>
<dbReference type="Pfam" id="PF01341">
    <property type="entry name" value="Glyco_hydro_6"/>
    <property type="match status" value="1"/>
</dbReference>
<keyword evidence="12" id="KW-1185">Reference proteome</keyword>
<reference evidence="12" key="1">
    <citation type="journal article" date="2019" name="Int. J. Syst. Evol. Microbiol.">
        <title>The Global Catalogue of Microorganisms (GCM) 10K type strain sequencing project: providing services to taxonomists for standard genome sequencing and annotation.</title>
        <authorList>
            <consortium name="The Broad Institute Genomics Platform"/>
            <consortium name="The Broad Institute Genome Sequencing Center for Infectious Disease"/>
            <person name="Wu L."/>
            <person name="Ma J."/>
        </authorList>
    </citation>
    <scope>NUCLEOTIDE SEQUENCE [LARGE SCALE GENOMIC DNA]</scope>
    <source>
        <strain evidence="12">JCM 17342</strain>
    </source>
</reference>
<keyword evidence="2 9" id="KW-0378">Hydrolase</keyword>
<dbReference type="Gene3D" id="3.20.20.40">
    <property type="entry name" value="1, 4-beta cellobiohydrolase"/>
    <property type="match status" value="1"/>
</dbReference>
<evidence type="ECO:0000256" key="9">
    <source>
        <dbReference type="RuleBase" id="RU361186"/>
    </source>
</evidence>
<dbReference type="PIRSF" id="PIRSF001100">
    <property type="entry name" value="Beta_cellobiohydrolase"/>
    <property type="match status" value="1"/>
</dbReference>
<keyword evidence="4" id="KW-1015">Disulfide bond</keyword>
<organism evidence="11 12">
    <name type="scientific">Allokutzneria multivorans</name>
    <dbReference type="NCBI Taxonomy" id="1142134"/>
    <lineage>
        <taxon>Bacteria</taxon>
        <taxon>Bacillati</taxon>
        <taxon>Actinomycetota</taxon>
        <taxon>Actinomycetes</taxon>
        <taxon>Pseudonocardiales</taxon>
        <taxon>Pseudonocardiaceae</taxon>
        <taxon>Allokutzneria</taxon>
    </lineage>
</organism>
<evidence type="ECO:0000256" key="7">
    <source>
        <dbReference type="ARBA" id="ARBA00023326"/>
    </source>
</evidence>
<evidence type="ECO:0000256" key="6">
    <source>
        <dbReference type="ARBA" id="ARBA00023295"/>
    </source>
</evidence>
<keyword evidence="7 9" id="KW-0624">Polysaccharide degradation</keyword>
<evidence type="ECO:0000256" key="3">
    <source>
        <dbReference type="ARBA" id="ARBA00023001"/>
    </source>
</evidence>
<dbReference type="Proteomes" id="UP001501747">
    <property type="component" value="Unassembled WGS sequence"/>
</dbReference>
<proteinExistence type="inferred from homology"/>
<evidence type="ECO:0000256" key="4">
    <source>
        <dbReference type="ARBA" id="ARBA00023157"/>
    </source>
</evidence>
<comment type="similarity">
    <text evidence="9">Belongs to the glycosyl hydrolase family 6.</text>
</comment>
<feature type="active site" evidence="8">
    <location>
        <position position="128"/>
    </location>
</feature>
<evidence type="ECO:0000256" key="8">
    <source>
        <dbReference type="PROSITE-ProRule" id="PRU10056"/>
    </source>
</evidence>
<dbReference type="InterPro" id="IPR001524">
    <property type="entry name" value="Glyco_hydro_6_CS"/>
</dbReference>
<dbReference type="EMBL" id="BAABAL010000017">
    <property type="protein sequence ID" value="GAA4018475.1"/>
    <property type="molecule type" value="Genomic_DNA"/>
</dbReference>
<dbReference type="SUPFAM" id="SSF51989">
    <property type="entry name" value="Glycosyl hydrolases family 6, cellulases"/>
    <property type="match status" value="1"/>
</dbReference>
<dbReference type="GO" id="GO:0016787">
    <property type="term" value="F:hydrolase activity"/>
    <property type="evidence" value="ECO:0007669"/>
    <property type="project" value="UniProtKB-KW"/>
</dbReference>
<dbReference type="PRINTS" id="PR00733">
    <property type="entry name" value="GLHYDRLASE6"/>
</dbReference>
<dbReference type="PANTHER" id="PTHR34876">
    <property type="match status" value="1"/>
</dbReference>
<dbReference type="EC" id="3.2.1.-" evidence="9"/>
<gene>
    <name evidence="11" type="ORF">GCM10022247_47540</name>
</gene>
<evidence type="ECO:0000256" key="10">
    <source>
        <dbReference type="SAM" id="MobiDB-lite"/>
    </source>
</evidence>
<dbReference type="PANTHER" id="PTHR34876:SF4">
    <property type="entry name" value="1,4-BETA-D-GLUCAN CELLOBIOHYDROLASE C-RELATED"/>
    <property type="match status" value="1"/>
</dbReference>
<sequence>MRGRRARLLVALVSAVVLLAACGTAVEPTPPPDRSDRSSQRAPIPVPSPMRPGTFFYVDPEANVVSWLRHNGSDGRAPTIDEQIAKQATARWIGPGDNTHSRVSSFVSGAYAKGQLPVLVGYNIPNRDCGSHSAGGARSAEEYLRWIEVVGRAIGDRPALLVLEPDAVIHLECLDEAQRQERKRTLTAAVSALNRLATSTWVYLDGGDGAQNPAERVAAGLVDSGVGAGARGFAVNVSNFNSTEDATRYGNRLKQILSSKHGVETGFVIDVSRNGNGSDGNWCNPGGRRLGGPPQVGGPGGTDALLWVKRPGESDGNCGIGSGTDSGVFYPELAMKLINGD</sequence>